<name>A0A8C9FGN6_PAVCR</name>
<keyword evidence="2" id="KW-1185">Reference proteome</keyword>
<protein>
    <submittedName>
        <fullName evidence="1">Uncharacterized protein</fullName>
    </submittedName>
</protein>
<dbReference type="Ensembl" id="ENSPSTT00000015415.1">
    <property type="protein sequence ID" value="ENSPSTP00000014692.1"/>
    <property type="gene ID" value="ENSPSTG00000010401.1"/>
</dbReference>
<reference evidence="1" key="2">
    <citation type="submission" date="2025-09" db="UniProtKB">
        <authorList>
            <consortium name="Ensembl"/>
        </authorList>
    </citation>
    <scope>IDENTIFICATION</scope>
</reference>
<sequence>MLAPSNILSPWCLSPEEMCRQPAAVADTWLLIMLWSQSLYTGENEFPPLLMRLLEQLVLSRKECGWKSLWVRQYNVGRLVSAWAMRSHMHSLKGVTDYKRLDQVMEKCCLKAQIKFVHISVTEKTSILLLVSERRKGNLSHDSQEQKNVYACRMSGFRNT</sequence>
<organism evidence="1 2">
    <name type="scientific">Pavo cristatus</name>
    <name type="common">Indian peafowl</name>
    <name type="synonym">Blue peafowl</name>
    <dbReference type="NCBI Taxonomy" id="9049"/>
    <lineage>
        <taxon>Eukaryota</taxon>
        <taxon>Metazoa</taxon>
        <taxon>Chordata</taxon>
        <taxon>Craniata</taxon>
        <taxon>Vertebrata</taxon>
        <taxon>Euteleostomi</taxon>
        <taxon>Archelosauria</taxon>
        <taxon>Archosauria</taxon>
        <taxon>Dinosauria</taxon>
        <taxon>Saurischia</taxon>
        <taxon>Theropoda</taxon>
        <taxon>Coelurosauria</taxon>
        <taxon>Aves</taxon>
        <taxon>Neognathae</taxon>
        <taxon>Galloanserae</taxon>
        <taxon>Galliformes</taxon>
        <taxon>Phasianidae</taxon>
        <taxon>Phasianinae</taxon>
        <taxon>Pavo</taxon>
    </lineage>
</organism>
<proteinExistence type="predicted"/>
<evidence type="ECO:0000313" key="2">
    <source>
        <dbReference type="Proteomes" id="UP000694428"/>
    </source>
</evidence>
<accession>A0A8C9FGN6</accession>
<evidence type="ECO:0000313" key="1">
    <source>
        <dbReference type="Ensembl" id="ENSPSTP00000014692.1"/>
    </source>
</evidence>
<dbReference type="Proteomes" id="UP000694428">
    <property type="component" value="Unplaced"/>
</dbReference>
<reference evidence="1" key="1">
    <citation type="submission" date="2025-08" db="UniProtKB">
        <authorList>
            <consortium name="Ensembl"/>
        </authorList>
    </citation>
    <scope>IDENTIFICATION</scope>
</reference>
<dbReference type="AlphaFoldDB" id="A0A8C9FGN6"/>